<dbReference type="EMBL" id="BART01037667">
    <property type="protein sequence ID" value="GAH09843.1"/>
    <property type="molecule type" value="Genomic_DNA"/>
</dbReference>
<reference evidence="1" key="1">
    <citation type="journal article" date="2014" name="Front. Microbiol.">
        <title>High frequency of phylogenetically diverse reductive dehalogenase-homologous genes in deep subseafloor sedimentary metagenomes.</title>
        <authorList>
            <person name="Kawai M."/>
            <person name="Futagami T."/>
            <person name="Toyoda A."/>
            <person name="Takaki Y."/>
            <person name="Nishi S."/>
            <person name="Hori S."/>
            <person name="Arai W."/>
            <person name="Tsubouchi T."/>
            <person name="Morono Y."/>
            <person name="Uchiyama I."/>
            <person name="Ito T."/>
            <person name="Fujiyama A."/>
            <person name="Inagaki F."/>
            <person name="Takami H."/>
        </authorList>
    </citation>
    <scope>NUCLEOTIDE SEQUENCE</scope>
    <source>
        <strain evidence="1">Expedition CK06-06</strain>
    </source>
</reference>
<organism evidence="1">
    <name type="scientific">marine sediment metagenome</name>
    <dbReference type="NCBI Taxonomy" id="412755"/>
    <lineage>
        <taxon>unclassified sequences</taxon>
        <taxon>metagenomes</taxon>
        <taxon>ecological metagenomes</taxon>
    </lineage>
</organism>
<evidence type="ECO:0000313" key="1">
    <source>
        <dbReference type="EMBL" id="GAH09843.1"/>
    </source>
</evidence>
<dbReference type="AlphaFoldDB" id="X1EMF3"/>
<comment type="caution">
    <text evidence="1">The sequence shown here is derived from an EMBL/GenBank/DDBJ whole genome shotgun (WGS) entry which is preliminary data.</text>
</comment>
<protein>
    <submittedName>
        <fullName evidence="1">Uncharacterized protein</fullName>
    </submittedName>
</protein>
<gene>
    <name evidence="1" type="ORF">S01H4_62898</name>
</gene>
<sequence>MSFLSGADRNEVNIAGDEYASSYITGGGLITIDTVEVWHAVTGFGNQLVNGIVFNAGSSGAITVYAGPDGGRSQSQARVMG</sequence>
<name>X1EMF3_9ZZZZ</name>
<proteinExistence type="predicted"/>
<accession>X1EMF3</accession>